<evidence type="ECO:0000313" key="1">
    <source>
        <dbReference type="EMBL" id="JAH78332.1"/>
    </source>
</evidence>
<accession>A0A0E9VJV6</accession>
<proteinExistence type="predicted"/>
<dbReference type="EMBL" id="GBXM01030245">
    <property type="protein sequence ID" value="JAH78332.1"/>
    <property type="molecule type" value="Transcribed_RNA"/>
</dbReference>
<sequence>MFCYLHKSYSCLGMH</sequence>
<reference evidence="1" key="2">
    <citation type="journal article" date="2015" name="Fish Shellfish Immunol.">
        <title>Early steps in the European eel (Anguilla anguilla)-Vibrio vulnificus interaction in the gills: Role of the RtxA13 toxin.</title>
        <authorList>
            <person name="Callol A."/>
            <person name="Pajuelo D."/>
            <person name="Ebbesson L."/>
            <person name="Teles M."/>
            <person name="MacKenzie S."/>
            <person name="Amaro C."/>
        </authorList>
    </citation>
    <scope>NUCLEOTIDE SEQUENCE</scope>
</reference>
<name>A0A0E9VJV6_ANGAN</name>
<protein>
    <submittedName>
        <fullName evidence="1">Uncharacterized protein</fullName>
    </submittedName>
</protein>
<reference evidence="1" key="1">
    <citation type="submission" date="2014-11" db="EMBL/GenBank/DDBJ databases">
        <authorList>
            <person name="Amaro Gonzalez C."/>
        </authorList>
    </citation>
    <scope>NUCLEOTIDE SEQUENCE</scope>
</reference>
<organism evidence="1">
    <name type="scientific">Anguilla anguilla</name>
    <name type="common">European freshwater eel</name>
    <name type="synonym">Muraena anguilla</name>
    <dbReference type="NCBI Taxonomy" id="7936"/>
    <lineage>
        <taxon>Eukaryota</taxon>
        <taxon>Metazoa</taxon>
        <taxon>Chordata</taxon>
        <taxon>Craniata</taxon>
        <taxon>Vertebrata</taxon>
        <taxon>Euteleostomi</taxon>
        <taxon>Actinopterygii</taxon>
        <taxon>Neopterygii</taxon>
        <taxon>Teleostei</taxon>
        <taxon>Anguilliformes</taxon>
        <taxon>Anguillidae</taxon>
        <taxon>Anguilla</taxon>
    </lineage>
</organism>